<dbReference type="EMBL" id="JAVRFE010000004">
    <property type="protein sequence ID" value="MDT0455089.1"/>
    <property type="molecule type" value="Genomic_DNA"/>
</dbReference>
<accession>A0ABU2T391</accession>
<feature type="compositionally biased region" description="Low complexity" evidence="1">
    <location>
        <begin position="167"/>
        <end position="187"/>
    </location>
</feature>
<feature type="compositionally biased region" description="Basic and acidic residues" evidence="1">
    <location>
        <begin position="282"/>
        <end position="301"/>
    </location>
</feature>
<feature type="region of interest" description="Disordered" evidence="1">
    <location>
        <begin position="205"/>
        <end position="301"/>
    </location>
</feature>
<sequence length="339" mass="34445">MSESDFYTVNHRYEAQGAPLEWPTWELRAHGSAAPAPAPDPGPGPATPDDPSGSRGPGCPLPRLDPLGPWCSARLTFADGARVDVLVTVSDDHITVEDVRADPPLTLAGLTDLARWIEGPLDDAFRAATGRPHRTRPTPRQAGPVTTPVTTAAEPEPTGAGQGAMAGGCAAPATQGEAAPGEGATGGEAAASALSASAASVTSATSTPAPVSASSAPSESSALSESSAPSEPSTSSESPEPSVSEPSVSESATSSDPSASPGASAAAPPSERPRSAVLARSRAGERRRVAADAYRRAQREGSDPVLAVMLATGRNRRRALRLIAGARDEGLLTPRHNKR</sequence>
<feature type="compositionally biased region" description="Pro residues" evidence="1">
    <location>
        <begin position="36"/>
        <end position="48"/>
    </location>
</feature>
<reference evidence="2" key="1">
    <citation type="submission" date="2024-05" db="EMBL/GenBank/DDBJ databases">
        <title>30 novel species of actinomycetes from the DSMZ collection.</title>
        <authorList>
            <person name="Nouioui I."/>
        </authorList>
    </citation>
    <scope>NUCLEOTIDE SEQUENCE</scope>
    <source>
        <strain evidence="2">DSM 41527</strain>
    </source>
</reference>
<organism evidence="2 3">
    <name type="scientific">Streptomyces mooreae</name>
    <dbReference type="NCBI Taxonomy" id="3075523"/>
    <lineage>
        <taxon>Bacteria</taxon>
        <taxon>Bacillati</taxon>
        <taxon>Actinomycetota</taxon>
        <taxon>Actinomycetes</taxon>
        <taxon>Kitasatosporales</taxon>
        <taxon>Streptomycetaceae</taxon>
        <taxon>Streptomyces</taxon>
    </lineage>
</organism>
<name>A0ABU2T391_9ACTN</name>
<keyword evidence="3" id="KW-1185">Reference proteome</keyword>
<proteinExistence type="predicted"/>
<evidence type="ECO:0000256" key="1">
    <source>
        <dbReference type="SAM" id="MobiDB-lite"/>
    </source>
</evidence>
<feature type="compositionally biased region" description="Low complexity" evidence="1">
    <location>
        <begin position="138"/>
        <end position="159"/>
    </location>
</feature>
<dbReference type="Pfam" id="PF19720">
    <property type="entry name" value="DUF6214"/>
    <property type="match status" value="2"/>
</dbReference>
<evidence type="ECO:0000313" key="3">
    <source>
        <dbReference type="Proteomes" id="UP001180551"/>
    </source>
</evidence>
<gene>
    <name evidence="2" type="ORF">RM550_04955</name>
</gene>
<evidence type="ECO:0000313" key="2">
    <source>
        <dbReference type="EMBL" id="MDT0455089.1"/>
    </source>
</evidence>
<dbReference type="InterPro" id="IPR046186">
    <property type="entry name" value="DUF6214"/>
</dbReference>
<comment type="caution">
    <text evidence="2">The sequence shown here is derived from an EMBL/GenBank/DDBJ whole genome shotgun (WGS) entry which is preliminary data.</text>
</comment>
<feature type="compositionally biased region" description="Low complexity" evidence="1">
    <location>
        <begin position="205"/>
        <end position="269"/>
    </location>
</feature>
<dbReference type="Proteomes" id="UP001180551">
    <property type="component" value="Unassembled WGS sequence"/>
</dbReference>
<protein>
    <submittedName>
        <fullName evidence="2">DUF6214 family protein</fullName>
    </submittedName>
</protein>
<feature type="region of interest" description="Disordered" evidence="1">
    <location>
        <begin position="127"/>
        <end position="187"/>
    </location>
</feature>
<feature type="region of interest" description="Disordered" evidence="1">
    <location>
        <begin position="25"/>
        <end position="65"/>
    </location>
</feature>